<dbReference type="PROSITE" id="PS51163">
    <property type="entry name" value="YRDC"/>
    <property type="match status" value="1"/>
</dbReference>
<keyword evidence="6" id="KW-0819">tRNA processing</keyword>
<proteinExistence type="inferred from homology"/>
<evidence type="ECO:0000256" key="2">
    <source>
        <dbReference type="ARBA" id="ARBA00007663"/>
    </source>
</evidence>
<evidence type="ECO:0000256" key="11">
    <source>
        <dbReference type="ARBA" id="ARBA00048366"/>
    </source>
</evidence>
<dbReference type="Pfam" id="PF01300">
    <property type="entry name" value="Sua5_yciO_yrdC"/>
    <property type="match status" value="1"/>
</dbReference>
<dbReference type="RefSeq" id="WP_158036205.1">
    <property type="nucleotide sequence ID" value="NZ_BAAAZV010000017.1"/>
</dbReference>
<keyword evidence="9" id="KW-0067">ATP-binding</keyword>
<accession>A0A7C8BNE3</accession>
<organism evidence="13 14">
    <name type="scientific">Pseudoclavibacter caeni</name>
    <dbReference type="NCBI Taxonomy" id="908846"/>
    <lineage>
        <taxon>Bacteria</taxon>
        <taxon>Bacillati</taxon>
        <taxon>Actinomycetota</taxon>
        <taxon>Actinomycetes</taxon>
        <taxon>Micrococcales</taxon>
        <taxon>Microbacteriaceae</taxon>
        <taxon>Pseudoclavibacter</taxon>
    </lineage>
</organism>
<dbReference type="InterPro" id="IPR050156">
    <property type="entry name" value="TC-AMP_synthase_SUA5"/>
</dbReference>
<evidence type="ECO:0000256" key="6">
    <source>
        <dbReference type="ARBA" id="ARBA00022694"/>
    </source>
</evidence>
<comment type="similarity">
    <text evidence="2">Belongs to the SUA5 family.</text>
</comment>
<dbReference type="InterPro" id="IPR017945">
    <property type="entry name" value="DHBP_synth_RibB-like_a/b_dom"/>
</dbReference>
<keyword evidence="7" id="KW-0548">Nucleotidyltransferase</keyword>
<dbReference type="GO" id="GO:0003725">
    <property type="term" value="F:double-stranded RNA binding"/>
    <property type="evidence" value="ECO:0007669"/>
    <property type="project" value="InterPro"/>
</dbReference>
<evidence type="ECO:0000256" key="7">
    <source>
        <dbReference type="ARBA" id="ARBA00022695"/>
    </source>
</evidence>
<evidence type="ECO:0000256" key="8">
    <source>
        <dbReference type="ARBA" id="ARBA00022741"/>
    </source>
</evidence>
<dbReference type="PANTHER" id="PTHR17490:SF16">
    <property type="entry name" value="THREONYLCARBAMOYL-AMP SYNTHASE"/>
    <property type="match status" value="1"/>
</dbReference>
<sequence>MSTVYDCRDTAQLLEGTREARRTLGRGALAVIPTDTVYGIAADAFSPRAVAALLDAKGRTRQAPPPVLIPGVASLDALAEDVPEPIRRVAETFWPGALTIILDARGSLDWDLGDTQGTVALRVPDETVARAVLEETGPLAVSSANRHGEPAATTVEQAREQLGDTVEVYLDDGPSRSGVSSTIIDATLFEQTGSVRIVRQGGVTAEQLAEVLGADAVLGLER</sequence>
<dbReference type="GO" id="GO:0000049">
    <property type="term" value="F:tRNA binding"/>
    <property type="evidence" value="ECO:0007669"/>
    <property type="project" value="TreeGrafter"/>
</dbReference>
<evidence type="ECO:0000313" key="13">
    <source>
        <dbReference type="EMBL" id="KAB1632427.1"/>
    </source>
</evidence>
<evidence type="ECO:0000256" key="9">
    <source>
        <dbReference type="ARBA" id="ARBA00022840"/>
    </source>
</evidence>
<dbReference type="GO" id="GO:0061710">
    <property type="term" value="F:L-threonylcarbamoyladenylate synthase"/>
    <property type="evidence" value="ECO:0007669"/>
    <property type="project" value="UniProtKB-EC"/>
</dbReference>
<keyword evidence="5" id="KW-0808">Transferase</keyword>
<comment type="catalytic activity">
    <reaction evidence="11">
        <text>L-threonine + hydrogencarbonate + ATP = L-threonylcarbamoyladenylate + diphosphate + H2O</text>
        <dbReference type="Rhea" id="RHEA:36407"/>
        <dbReference type="ChEBI" id="CHEBI:15377"/>
        <dbReference type="ChEBI" id="CHEBI:17544"/>
        <dbReference type="ChEBI" id="CHEBI:30616"/>
        <dbReference type="ChEBI" id="CHEBI:33019"/>
        <dbReference type="ChEBI" id="CHEBI:57926"/>
        <dbReference type="ChEBI" id="CHEBI:73682"/>
        <dbReference type="EC" id="2.7.7.87"/>
    </reaction>
</comment>
<gene>
    <name evidence="13" type="ORF">F8O02_05340</name>
</gene>
<keyword evidence="14" id="KW-1185">Reference proteome</keyword>
<protein>
    <recommendedName>
        <fullName evidence="10">L-threonylcarbamoyladenylate synthase</fullName>
        <ecNumber evidence="3">2.7.7.87</ecNumber>
    </recommendedName>
    <alternativeName>
        <fullName evidence="10">L-threonylcarbamoyladenylate synthase</fullName>
    </alternativeName>
</protein>
<dbReference type="InterPro" id="IPR006070">
    <property type="entry name" value="Sua5-like_dom"/>
</dbReference>
<comment type="caution">
    <text evidence="13">The sequence shown here is derived from an EMBL/GenBank/DDBJ whole genome shotgun (WGS) entry which is preliminary data.</text>
</comment>
<evidence type="ECO:0000256" key="10">
    <source>
        <dbReference type="ARBA" id="ARBA00029774"/>
    </source>
</evidence>
<dbReference type="EMBL" id="WBKA01000003">
    <property type="protein sequence ID" value="KAB1632427.1"/>
    <property type="molecule type" value="Genomic_DNA"/>
</dbReference>
<dbReference type="Gene3D" id="3.90.870.10">
    <property type="entry name" value="DHBP synthase"/>
    <property type="match status" value="1"/>
</dbReference>
<name>A0A7C8BNE3_9MICO</name>
<dbReference type="EC" id="2.7.7.87" evidence="3"/>
<dbReference type="NCBIfam" id="TIGR00057">
    <property type="entry name" value="L-threonylcarbamoyladenylate synthase"/>
    <property type="match status" value="1"/>
</dbReference>
<keyword evidence="8" id="KW-0547">Nucleotide-binding</keyword>
<evidence type="ECO:0000256" key="1">
    <source>
        <dbReference type="ARBA" id="ARBA00004496"/>
    </source>
</evidence>
<dbReference type="GO" id="GO:0006450">
    <property type="term" value="P:regulation of translational fidelity"/>
    <property type="evidence" value="ECO:0007669"/>
    <property type="project" value="TreeGrafter"/>
</dbReference>
<evidence type="ECO:0000256" key="5">
    <source>
        <dbReference type="ARBA" id="ARBA00022679"/>
    </source>
</evidence>
<evidence type="ECO:0000313" key="14">
    <source>
        <dbReference type="Proteomes" id="UP000481339"/>
    </source>
</evidence>
<evidence type="ECO:0000256" key="3">
    <source>
        <dbReference type="ARBA" id="ARBA00012584"/>
    </source>
</evidence>
<keyword evidence="4" id="KW-0963">Cytoplasm</keyword>
<reference evidence="13 14" key="1">
    <citation type="submission" date="2019-09" db="EMBL/GenBank/DDBJ databases">
        <title>Phylogeny of genus Pseudoclavibacter and closely related genus.</title>
        <authorList>
            <person name="Li Y."/>
        </authorList>
    </citation>
    <scope>NUCLEOTIDE SEQUENCE [LARGE SCALE GENOMIC DNA]</scope>
    <source>
        <strain evidence="13 14">JCM 16921</strain>
    </source>
</reference>
<dbReference type="Proteomes" id="UP000481339">
    <property type="component" value="Unassembled WGS sequence"/>
</dbReference>
<comment type="subcellular location">
    <subcellularLocation>
        <location evidence="1">Cytoplasm</location>
    </subcellularLocation>
</comment>
<dbReference type="GO" id="GO:0005737">
    <property type="term" value="C:cytoplasm"/>
    <property type="evidence" value="ECO:0007669"/>
    <property type="project" value="UniProtKB-SubCell"/>
</dbReference>
<evidence type="ECO:0000256" key="4">
    <source>
        <dbReference type="ARBA" id="ARBA00022490"/>
    </source>
</evidence>
<feature type="domain" description="YrdC-like" evidence="12">
    <location>
        <begin position="14"/>
        <end position="203"/>
    </location>
</feature>
<dbReference type="OrthoDB" id="9814580at2"/>
<dbReference type="PANTHER" id="PTHR17490">
    <property type="entry name" value="SUA5"/>
    <property type="match status" value="1"/>
</dbReference>
<dbReference type="AlphaFoldDB" id="A0A7C8BNE3"/>
<evidence type="ECO:0000259" key="12">
    <source>
        <dbReference type="PROSITE" id="PS51163"/>
    </source>
</evidence>
<dbReference type="SUPFAM" id="SSF55821">
    <property type="entry name" value="YrdC/RibB"/>
    <property type="match status" value="1"/>
</dbReference>
<dbReference type="GO" id="GO:0008033">
    <property type="term" value="P:tRNA processing"/>
    <property type="evidence" value="ECO:0007669"/>
    <property type="project" value="UniProtKB-KW"/>
</dbReference>
<dbReference type="GO" id="GO:0005524">
    <property type="term" value="F:ATP binding"/>
    <property type="evidence" value="ECO:0007669"/>
    <property type="project" value="UniProtKB-KW"/>
</dbReference>